<proteinExistence type="predicted"/>
<sequence>MSHTLVNPPTLAKPLGFAHAVVAAPGSSVHLAGQTAMTADGAIVPGGIVAQFRQAFSNLLEALAAAGGKPEDLVSVTIYLTDVADYQAHGREIGAVWRELAGAHYPAMAGIGITRLWQDDAMIEIAGVAVIPD</sequence>
<gene>
    <name evidence="1" type="ORF">GCM10009808_18890</name>
</gene>
<accession>A0ABN2IA95</accession>
<dbReference type="CDD" id="cd00448">
    <property type="entry name" value="YjgF_YER057c_UK114_family"/>
    <property type="match status" value="1"/>
</dbReference>
<protein>
    <submittedName>
        <fullName evidence="1">RidA family protein</fullName>
    </submittedName>
</protein>
<dbReference type="Pfam" id="PF01042">
    <property type="entry name" value="Ribonuc_L-PSP"/>
    <property type="match status" value="1"/>
</dbReference>
<dbReference type="RefSeq" id="WP_344071921.1">
    <property type="nucleotide sequence ID" value="NZ_BAAAPL010000002.1"/>
</dbReference>
<dbReference type="Gene3D" id="3.30.1330.40">
    <property type="entry name" value="RutC-like"/>
    <property type="match status" value="1"/>
</dbReference>
<dbReference type="EMBL" id="BAAAPL010000002">
    <property type="protein sequence ID" value="GAA1701248.1"/>
    <property type="molecule type" value="Genomic_DNA"/>
</dbReference>
<name>A0ABN2IA95_9MICO</name>
<evidence type="ECO:0000313" key="1">
    <source>
        <dbReference type="EMBL" id="GAA1701248.1"/>
    </source>
</evidence>
<dbReference type="SUPFAM" id="SSF55298">
    <property type="entry name" value="YjgF-like"/>
    <property type="match status" value="1"/>
</dbReference>
<evidence type="ECO:0000313" key="2">
    <source>
        <dbReference type="Proteomes" id="UP001501690"/>
    </source>
</evidence>
<dbReference type="PANTHER" id="PTHR43857">
    <property type="entry name" value="BLR7761 PROTEIN"/>
    <property type="match status" value="1"/>
</dbReference>
<dbReference type="InterPro" id="IPR035959">
    <property type="entry name" value="RutC-like_sf"/>
</dbReference>
<keyword evidence="2" id="KW-1185">Reference proteome</keyword>
<dbReference type="Proteomes" id="UP001501690">
    <property type="component" value="Unassembled WGS sequence"/>
</dbReference>
<comment type="caution">
    <text evidence="1">The sequence shown here is derived from an EMBL/GenBank/DDBJ whole genome shotgun (WGS) entry which is preliminary data.</text>
</comment>
<dbReference type="InterPro" id="IPR006175">
    <property type="entry name" value="YjgF/YER057c/UK114"/>
</dbReference>
<organism evidence="1 2">
    <name type="scientific">Microbacterium sediminicola</name>
    <dbReference type="NCBI Taxonomy" id="415210"/>
    <lineage>
        <taxon>Bacteria</taxon>
        <taxon>Bacillati</taxon>
        <taxon>Actinomycetota</taxon>
        <taxon>Actinomycetes</taxon>
        <taxon>Micrococcales</taxon>
        <taxon>Microbacteriaceae</taxon>
        <taxon>Microbacterium</taxon>
    </lineage>
</organism>
<reference evidence="1 2" key="1">
    <citation type="journal article" date="2019" name="Int. J. Syst. Evol. Microbiol.">
        <title>The Global Catalogue of Microorganisms (GCM) 10K type strain sequencing project: providing services to taxonomists for standard genome sequencing and annotation.</title>
        <authorList>
            <consortium name="The Broad Institute Genomics Platform"/>
            <consortium name="The Broad Institute Genome Sequencing Center for Infectious Disease"/>
            <person name="Wu L."/>
            <person name="Ma J."/>
        </authorList>
    </citation>
    <scope>NUCLEOTIDE SEQUENCE [LARGE SCALE GENOMIC DNA]</scope>
    <source>
        <strain evidence="1 2">JCM 15577</strain>
    </source>
</reference>
<dbReference type="PANTHER" id="PTHR43857:SF1">
    <property type="entry name" value="YJGH FAMILY PROTEIN"/>
    <property type="match status" value="1"/>
</dbReference>